<gene>
    <name evidence="2" type="ORF">FHP25_07810</name>
</gene>
<feature type="transmembrane region" description="Helical" evidence="1">
    <location>
        <begin position="79"/>
        <end position="100"/>
    </location>
</feature>
<evidence type="ECO:0000256" key="1">
    <source>
        <dbReference type="SAM" id="Phobius"/>
    </source>
</evidence>
<comment type="caution">
    <text evidence="2">The sequence shown here is derived from an EMBL/GenBank/DDBJ whole genome shotgun (WGS) entry which is preliminary data.</text>
</comment>
<evidence type="ECO:0008006" key="4">
    <source>
        <dbReference type="Google" id="ProtNLM"/>
    </source>
</evidence>
<keyword evidence="3" id="KW-1185">Reference proteome</keyword>
<feature type="transmembrane region" description="Helical" evidence="1">
    <location>
        <begin position="21"/>
        <end position="43"/>
    </location>
</feature>
<evidence type="ECO:0000313" key="2">
    <source>
        <dbReference type="EMBL" id="TXL78101.1"/>
    </source>
</evidence>
<accession>A0A5C8PQT3</accession>
<keyword evidence="1" id="KW-0812">Transmembrane</keyword>
<protein>
    <recommendedName>
        <fullName evidence="4">Two pore domain potassium channel family protein</fullName>
    </recommendedName>
</protein>
<dbReference type="AlphaFoldDB" id="A0A5C8PQT3"/>
<keyword evidence="1" id="KW-0472">Membrane</keyword>
<sequence length="115" mass="12621">MKRRRTPEMIHAEWRRRMANSLVFASVALAVMLGAGIAGYHYLADLPWIDALLNASMILGGMGPIDPVRSDVGKVFASVYALLSGLVFVGVCGVLIAPFAHRFLHRFHAELEEGE</sequence>
<dbReference type="Proteomes" id="UP000321638">
    <property type="component" value="Unassembled WGS sequence"/>
</dbReference>
<dbReference type="OrthoDB" id="465094at2"/>
<dbReference type="EMBL" id="VDUZ01000007">
    <property type="protein sequence ID" value="TXL78101.1"/>
    <property type="molecule type" value="Genomic_DNA"/>
</dbReference>
<evidence type="ECO:0000313" key="3">
    <source>
        <dbReference type="Proteomes" id="UP000321638"/>
    </source>
</evidence>
<reference evidence="2 3" key="1">
    <citation type="submission" date="2019-06" db="EMBL/GenBank/DDBJ databases">
        <title>New taxonomy in bacterial strain CC-CFT640, isolated from vineyard.</title>
        <authorList>
            <person name="Lin S.-Y."/>
            <person name="Tsai C.-F."/>
            <person name="Young C.-C."/>
        </authorList>
    </citation>
    <scope>NUCLEOTIDE SEQUENCE [LARGE SCALE GENOMIC DNA]</scope>
    <source>
        <strain evidence="2 3">CC-CFT640</strain>
    </source>
</reference>
<organism evidence="2 3">
    <name type="scientific">Vineibacter terrae</name>
    <dbReference type="NCBI Taxonomy" id="2586908"/>
    <lineage>
        <taxon>Bacteria</taxon>
        <taxon>Pseudomonadati</taxon>
        <taxon>Pseudomonadota</taxon>
        <taxon>Alphaproteobacteria</taxon>
        <taxon>Hyphomicrobiales</taxon>
        <taxon>Vineibacter</taxon>
    </lineage>
</organism>
<keyword evidence="1" id="KW-1133">Transmembrane helix</keyword>
<proteinExistence type="predicted"/>
<dbReference type="RefSeq" id="WP_147846369.1">
    <property type="nucleotide sequence ID" value="NZ_VDUZ01000007.1"/>
</dbReference>
<name>A0A5C8PQT3_9HYPH</name>